<keyword evidence="2" id="KW-0503">Monooxygenase</keyword>
<comment type="similarity">
    <text evidence="1 2">Belongs to the cytochrome P450 family.</text>
</comment>
<dbReference type="InterPro" id="IPR036396">
    <property type="entry name" value="Cyt_P450_sf"/>
</dbReference>
<dbReference type="Pfam" id="PF00067">
    <property type="entry name" value="p450"/>
    <property type="match status" value="1"/>
</dbReference>
<dbReference type="InterPro" id="IPR002397">
    <property type="entry name" value="Cyt_P450_B"/>
</dbReference>
<comment type="caution">
    <text evidence="3">The sequence shown here is derived from an EMBL/GenBank/DDBJ whole genome shotgun (WGS) entry which is preliminary data.</text>
</comment>
<dbReference type="PRINTS" id="PR00359">
    <property type="entry name" value="BP450"/>
</dbReference>
<name>A0ABP8X5C7_9PSEU</name>
<evidence type="ECO:0000256" key="1">
    <source>
        <dbReference type="ARBA" id="ARBA00010617"/>
    </source>
</evidence>
<dbReference type="PANTHER" id="PTHR46696:SF1">
    <property type="entry name" value="CYTOCHROME P450 YJIB-RELATED"/>
    <property type="match status" value="1"/>
</dbReference>
<dbReference type="InterPro" id="IPR001128">
    <property type="entry name" value="Cyt_P450"/>
</dbReference>
<gene>
    <name evidence="3" type="ORF">GCM10023215_44970</name>
</gene>
<protein>
    <submittedName>
        <fullName evidence="3">Cytochrome P450</fullName>
    </submittedName>
</protein>
<evidence type="ECO:0000313" key="3">
    <source>
        <dbReference type="EMBL" id="GAA4701110.1"/>
    </source>
</evidence>
<organism evidence="3 4">
    <name type="scientific">Pseudonocardia yuanmonensis</name>
    <dbReference type="NCBI Taxonomy" id="1095914"/>
    <lineage>
        <taxon>Bacteria</taxon>
        <taxon>Bacillati</taxon>
        <taxon>Actinomycetota</taxon>
        <taxon>Actinomycetes</taxon>
        <taxon>Pseudonocardiales</taxon>
        <taxon>Pseudonocardiaceae</taxon>
        <taxon>Pseudonocardia</taxon>
    </lineage>
</organism>
<dbReference type="RefSeq" id="WP_345382712.1">
    <property type="nucleotide sequence ID" value="NZ_BAABIC010000016.1"/>
</dbReference>
<dbReference type="InterPro" id="IPR017972">
    <property type="entry name" value="Cyt_P450_CS"/>
</dbReference>
<keyword evidence="2" id="KW-0560">Oxidoreductase</keyword>
<proteinExistence type="inferred from homology"/>
<reference evidence="4" key="1">
    <citation type="journal article" date="2019" name="Int. J. Syst. Evol. Microbiol.">
        <title>The Global Catalogue of Microorganisms (GCM) 10K type strain sequencing project: providing services to taxonomists for standard genome sequencing and annotation.</title>
        <authorList>
            <consortium name="The Broad Institute Genomics Platform"/>
            <consortium name="The Broad Institute Genome Sequencing Center for Infectious Disease"/>
            <person name="Wu L."/>
            <person name="Ma J."/>
        </authorList>
    </citation>
    <scope>NUCLEOTIDE SEQUENCE [LARGE SCALE GENOMIC DNA]</scope>
    <source>
        <strain evidence="4">JCM 18055</strain>
    </source>
</reference>
<evidence type="ECO:0000256" key="2">
    <source>
        <dbReference type="RuleBase" id="RU000461"/>
    </source>
</evidence>
<keyword evidence="4" id="KW-1185">Reference proteome</keyword>
<dbReference type="PROSITE" id="PS00086">
    <property type="entry name" value="CYTOCHROME_P450"/>
    <property type="match status" value="1"/>
</dbReference>
<dbReference type="EMBL" id="BAABIC010000016">
    <property type="protein sequence ID" value="GAA4701110.1"/>
    <property type="molecule type" value="Genomic_DNA"/>
</dbReference>
<dbReference type="Proteomes" id="UP001500325">
    <property type="component" value="Unassembled WGS sequence"/>
</dbReference>
<sequence length="403" mass="43895">MTTSLPDVDVPVVDLDPYDEAVLADPRGFQETLREAGPLVWLSRYEVYAAGRYDEVRAGLANHRDLVSGYGVGITDRRKEKVFRTPSLLIEADPPDHTPRRALMDALLSARALRHLRDEFARIADGLVDELLDRGEVDAVADVAETYPLRVFPEVIGLSHEVRPHLLTYGNVVFNAGGPPNAVLTRAMSAPGAEAALAAIADQTRREHIAPGGIGAAIWEAVDRGELPEDEAPLLVRSLLTAGVDTTVAAIAATLHCLAAAPDQWALVRADPRRARFAFEEAIRHESPVQTFYRTAVRDVPFGDAVLPADGRVYLSLGAANHDPRRFPDPDRFDLERSMSGHVGFGMGVHQCVGQHFGRLEGEALLGALARRVERLEPAGPPVRRLNNTLRAWGSIPLRLTAA</sequence>
<keyword evidence="2" id="KW-0408">Iron</keyword>
<evidence type="ECO:0000313" key="4">
    <source>
        <dbReference type="Proteomes" id="UP001500325"/>
    </source>
</evidence>
<keyword evidence="2" id="KW-0479">Metal-binding</keyword>
<accession>A0ABP8X5C7</accession>
<dbReference type="Gene3D" id="1.10.630.10">
    <property type="entry name" value="Cytochrome P450"/>
    <property type="match status" value="1"/>
</dbReference>
<keyword evidence="2" id="KW-0349">Heme</keyword>
<dbReference type="PANTHER" id="PTHR46696">
    <property type="entry name" value="P450, PUTATIVE (EUROFUNG)-RELATED"/>
    <property type="match status" value="1"/>
</dbReference>
<dbReference type="SUPFAM" id="SSF48264">
    <property type="entry name" value="Cytochrome P450"/>
    <property type="match status" value="1"/>
</dbReference>